<proteinExistence type="predicted"/>
<reference evidence="2" key="1">
    <citation type="submission" date="2010-03" db="EMBL/GenBank/DDBJ databases">
        <title>Complete sequence of Mobiluncus curtisii ATCC 43063.</title>
        <authorList>
            <person name="Muzny D."/>
            <person name="Qin X."/>
            <person name="Deng J."/>
            <person name="Jiang H."/>
            <person name="Liu Y."/>
            <person name="Qu J."/>
            <person name="Song X.-Z."/>
            <person name="Zhang L."/>
            <person name="Thornton R."/>
            <person name="Coyle M."/>
            <person name="Francisco L."/>
            <person name="Jackson L."/>
            <person name="Javaid M."/>
            <person name="Korchina V."/>
            <person name="Kovar C."/>
            <person name="Mata R."/>
            <person name="Mathew T."/>
            <person name="Ngo R."/>
            <person name="Nguyen L."/>
            <person name="Nguyen N."/>
            <person name="Okwuonu G."/>
            <person name="Ongeri F."/>
            <person name="Pham C."/>
            <person name="Simmons D."/>
            <person name="Wilczek-Boney K."/>
            <person name="Hale W."/>
            <person name="Jakkamsetti A."/>
            <person name="Pham P."/>
            <person name="Ruth R."/>
            <person name="San Lucas F."/>
            <person name="Warren J."/>
            <person name="Zhang J."/>
            <person name="Zhao Z."/>
            <person name="Zhou C."/>
            <person name="Zhu D."/>
            <person name="Lee S."/>
            <person name="Bess C."/>
            <person name="Blankenburg K."/>
            <person name="Forbes L."/>
            <person name="Fu Q."/>
            <person name="Gubbala S."/>
            <person name="Hirani K."/>
            <person name="Jayaseelan J.C."/>
            <person name="Lara F."/>
            <person name="Munidasa M."/>
            <person name="Palculict T."/>
            <person name="Patil S."/>
            <person name="Pu L.-L."/>
            <person name="Saada N."/>
            <person name="Tang L."/>
            <person name="Weissenberger G."/>
            <person name="Zhu Y."/>
            <person name="Hemphill L."/>
            <person name="Shang Y."/>
            <person name="Youmans B."/>
            <person name="Ayvaz T."/>
            <person name="Ross M."/>
            <person name="Santibanez J."/>
            <person name="Aqrawi P."/>
            <person name="Gross S."/>
            <person name="Joshi V."/>
            <person name="Fowler G."/>
            <person name="Nazareth L."/>
            <person name="Reid J."/>
            <person name="Worley K."/>
            <person name="Petrosino J."/>
            <person name="Highlander S."/>
            <person name="Gibbs R."/>
            <person name="Gibbs R."/>
        </authorList>
    </citation>
    <scope>NUCLEOTIDE SEQUENCE [LARGE SCALE GENOMIC DNA]</scope>
    <source>
        <strain evidence="2">ATCC 19194</strain>
    </source>
</reference>
<gene>
    <name evidence="1" type="ORF">HMP0015_3386</name>
</gene>
<evidence type="ECO:0000313" key="2">
    <source>
        <dbReference type="Proteomes" id="UP000003085"/>
    </source>
</evidence>
<accession>D4XUJ4</accession>
<comment type="caution">
    <text evidence="1">The sequence shown here is derived from an EMBL/GenBank/DDBJ whole genome shotgun (WGS) entry which is preliminary data.</text>
</comment>
<sequence>MNFLSILREQKEGYKEIQNGNLVQYLKVNRKNMILISKK</sequence>
<dbReference type="Proteomes" id="UP000003085">
    <property type="component" value="Unassembled WGS sequence"/>
</dbReference>
<dbReference type="AlphaFoldDB" id="D4XUJ4"/>
<name>D4XUJ4_ACIHA</name>
<dbReference type="EMBL" id="ADMT01000245">
    <property type="protein sequence ID" value="EFF81123.1"/>
    <property type="molecule type" value="Genomic_DNA"/>
</dbReference>
<dbReference type="HOGENOM" id="CLU_3303197_0_0_6"/>
<organism evidence="1 2">
    <name type="scientific">Acinetobacter haemolyticus ATCC 19194</name>
    <dbReference type="NCBI Taxonomy" id="707232"/>
    <lineage>
        <taxon>Bacteria</taxon>
        <taxon>Pseudomonadati</taxon>
        <taxon>Pseudomonadota</taxon>
        <taxon>Gammaproteobacteria</taxon>
        <taxon>Moraxellales</taxon>
        <taxon>Moraxellaceae</taxon>
        <taxon>Acinetobacter</taxon>
    </lineage>
</organism>
<protein>
    <submittedName>
        <fullName evidence="1">Uncharacterized protein</fullName>
    </submittedName>
</protein>
<evidence type="ECO:0000313" key="1">
    <source>
        <dbReference type="EMBL" id="EFF81123.1"/>
    </source>
</evidence>